<dbReference type="CDD" id="cd00093">
    <property type="entry name" value="HTH_XRE"/>
    <property type="match status" value="1"/>
</dbReference>
<proteinExistence type="predicted"/>
<sequence length="105" mass="11460">MHAKLTQSQLGERLGVSKGNVSAWENGHHEASVEQVNRIAEITGYVERLTVPASLPSSAGTEMWAQWPFPQVDQNKVRQLDKESAISLQAAILIAAAQVGLDIRK</sequence>
<protein>
    <submittedName>
        <fullName evidence="2">Helix-turn-helix transcriptional regulator</fullName>
    </submittedName>
</protein>
<evidence type="ECO:0000259" key="1">
    <source>
        <dbReference type="PROSITE" id="PS50943"/>
    </source>
</evidence>
<dbReference type="AlphaFoldDB" id="A0A853F7S2"/>
<feature type="domain" description="HTH cro/C1-type" evidence="1">
    <location>
        <begin position="3"/>
        <end position="49"/>
    </location>
</feature>
<evidence type="ECO:0000313" key="3">
    <source>
        <dbReference type="Proteomes" id="UP000580517"/>
    </source>
</evidence>
<dbReference type="EMBL" id="JACCEW010000002">
    <property type="protein sequence ID" value="NYT36644.1"/>
    <property type="molecule type" value="Genomic_DNA"/>
</dbReference>
<gene>
    <name evidence="2" type="ORF">H0A68_07145</name>
</gene>
<name>A0A853F7S2_9BURK</name>
<dbReference type="InterPro" id="IPR010982">
    <property type="entry name" value="Lambda_DNA-bd_dom_sf"/>
</dbReference>
<accession>A0A853F7S2</accession>
<evidence type="ECO:0000313" key="2">
    <source>
        <dbReference type="EMBL" id="NYT36644.1"/>
    </source>
</evidence>
<organism evidence="2 3">
    <name type="scientific">Allopusillimonas soli</name>
    <dbReference type="NCBI Taxonomy" id="659016"/>
    <lineage>
        <taxon>Bacteria</taxon>
        <taxon>Pseudomonadati</taxon>
        <taxon>Pseudomonadota</taxon>
        <taxon>Betaproteobacteria</taxon>
        <taxon>Burkholderiales</taxon>
        <taxon>Alcaligenaceae</taxon>
        <taxon>Allopusillimonas</taxon>
    </lineage>
</organism>
<dbReference type="Proteomes" id="UP000580517">
    <property type="component" value="Unassembled WGS sequence"/>
</dbReference>
<reference evidence="2 3" key="1">
    <citation type="submission" date="2020-07" db="EMBL/GenBank/DDBJ databases">
        <title>Taxonomic revisions and descriptions of new bacterial species based on genomic comparisons in the high-G+C-content subgroup of the family Alcaligenaceae.</title>
        <authorList>
            <person name="Szabo A."/>
            <person name="Felfoldi T."/>
        </authorList>
    </citation>
    <scope>NUCLEOTIDE SEQUENCE [LARGE SCALE GENOMIC DNA]</scope>
    <source>
        <strain evidence="2 3">DSM 25264</strain>
    </source>
</reference>
<dbReference type="SUPFAM" id="SSF47413">
    <property type="entry name" value="lambda repressor-like DNA-binding domains"/>
    <property type="match status" value="1"/>
</dbReference>
<dbReference type="InterPro" id="IPR001387">
    <property type="entry name" value="Cro/C1-type_HTH"/>
</dbReference>
<comment type="caution">
    <text evidence="2">The sequence shown here is derived from an EMBL/GenBank/DDBJ whole genome shotgun (WGS) entry which is preliminary data.</text>
</comment>
<dbReference type="PROSITE" id="PS50943">
    <property type="entry name" value="HTH_CROC1"/>
    <property type="match status" value="1"/>
</dbReference>
<dbReference type="Pfam" id="PF01381">
    <property type="entry name" value="HTH_3"/>
    <property type="match status" value="1"/>
</dbReference>
<dbReference type="GO" id="GO:0003677">
    <property type="term" value="F:DNA binding"/>
    <property type="evidence" value="ECO:0007669"/>
    <property type="project" value="InterPro"/>
</dbReference>
<dbReference type="Gene3D" id="1.10.260.40">
    <property type="entry name" value="lambda repressor-like DNA-binding domains"/>
    <property type="match status" value="1"/>
</dbReference>
<keyword evidence="3" id="KW-1185">Reference proteome</keyword>